<reference evidence="3" key="1">
    <citation type="submission" date="2016-11" db="UniProtKB">
        <authorList>
            <consortium name="WormBaseParasite"/>
        </authorList>
    </citation>
    <scope>IDENTIFICATION</scope>
</reference>
<evidence type="ECO:0000313" key="2">
    <source>
        <dbReference type="Proteomes" id="UP000095284"/>
    </source>
</evidence>
<name>A0A1I7RJH9_BURXY</name>
<proteinExistence type="predicted"/>
<organism evidence="2 3">
    <name type="scientific">Bursaphelenchus xylophilus</name>
    <name type="common">Pinewood nematode worm</name>
    <name type="synonym">Aphelenchoides xylophilus</name>
    <dbReference type="NCBI Taxonomy" id="6326"/>
    <lineage>
        <taxon>Eukaryota</taxon>
        <taxon>Metazoa</taxon>
        <taxon>Ecdysozoa</taxon>
        <taxon>Nematoda</taxon>
        <taxon>Chromadorea</taxon>
        <taxon>Rhabditida</taxon>
        <taxon>Tylenchina</taxon>
        <taxon>Tylenchomorpha</taxon>
        <taxon>Aphelenchoidea</taxon>
        <taxon>Aphelenchoididae</taxon>
        <taxon>Bursaphelenchus</taxon>
    </lineage>
</organism>
<evidence type="ECO:0000256" key="1">
    <source>
        <dbReference type="SAM" id="SignalP"/>
    </source>
</evidence>
<dbReference type="PROSITE" id="PS51257">
    <property type="entry name" value="PROKAR_LIPOPROTEIN"/>
    <property type="match status" value="1"/>
</dbReference>
<sequence>MGWANQRSGWGKPRKIVAASCGVLLAACSNGEYGDAEHGGDACVAGSAGILVVQDQATGEEIRYGGGFESANQGVAGEFWDFYE</sequence>
<feature type="signal peptide" evidence="1">
    <location>
        <begin position="1"/>
        <end position="31"/>
    </location>
</feature>
<dbReference type="Proteomes" id="UP000095284">
    <property type="component" value="Unplaced"/>
</dbReference>
<keyword evidence="1" id="KW-0732">Signal</keyword>
<dbReference type="AlphaFoldDB" id="A0A1I7RJH9"/>
<evidence type="ECO:0000313" key="3">
    <source>
        <dbReference type="WBParaSite" id="BXY_0086100.1"/>
    </source>
</evidence>
<protein>
    <submittedName>
        <fullName evidence="3">Lipoprotein</fullName>
    </submittedName>
</protein>
<feature type="chain" id="PRO_5009304304" evidence="1">
    <location>
        <begin position="32"/>
        <end position="84"/>
    </location>
</feature>
<dbReference type="WBParaSite" id="BXY_0086100.1">
    <property type="protein sequence ID" value="BXY_0086100.1"/>
    <property type="gene ID" value="BXY_0086100"/>
</dbReference>
<accession>A0A1I7RJH9</accession>